<dbReference type="InterPro" id="IPR013783">
    <property type="entry name" value="Ig-like_fold"/>
</dbReference>
<name>A0ABU2YAA4_9FLAO</name>
<evidence type="ECO:0000313" key="1">
    <source>
        <dbReference type="EMBL" id="MDT0555124.1"/>
    </source>
</evidence>
<accession>A0ABU2YAA4</accession>
<comment type="caution">
    <text evidence="1">The sequence shown here is derived from an EMBL/GenBank/DDBJ whole genome shotgun (WGS) entry which is preliminary data.</text>
</comment>
<reference evidence="1 2" key="1">
    <citation type="submission" date="2023-09" db="EMBL/GenBank/DDBJ databases">
        <authorList>
            <person name="Rey-Velasco X."/>
        </authorList>
    </citation>
    <scope>NUCLEOTIDE SEQUENCE [LARGE SCALE GENOMIC DNA]</scope>
    <source>
        <strain evidence="1 2">W242</strain>
    </source>
</reference>
<gene>
    <name evidence="1" type="ORF">RM538_03850</name>
</gene>
<dbReference type="RefSeq" id="WP_311332074.1">
    <property type="nucleotide sequence ID" value="NZ_JAVRHZ010000001.1"/>
</dbReference>
<dbReference type="InterPro" id="IPR049804">
    <property type="entry name" value="Choice_anch_L"/>
</dbReference>
<dbReference type="Pfam" id="PF13585">
    <property type="entry name" value="CHU_C"/>
    <property type="match status" value="1"/>
</dbReference>
<organism evidence="1 2">
    <name type="scientific">Patiriisocius hiemis</name>
    <dbReference type="NCBI Taxonomy" id="3075604"/>
    <lineage>
        <taxon>Bacteria</taxon>
        <taxon>Pseudomonadati</taxon>
        <taxon>Bacteroidota</taxon>
        <taxon>Flavobacteriia</taxon>
        <taxon>Flavobacteriales</taxon>
        <taxon>Flavobacteriaceae</taxon>
        <taxon>Patiriisocius</taxon>
    </lineage>
</organism>
<dbReference type="EMBL" id="JAVRHZ010000001">
    <property type="protein sequence ID" value="MDT0555124.1"/>
    <property type="molecule type" value="Genomic_DNA"/>
</dbReference>
<proteinExistence type="predicted"/>
<protein>
    <submittedName>
        <fullName evidence="1">Choice-of-anchor L domain-containing protein</fullName>
    </submittedName>
</protein>
<dbReference type="InterPro" id="IPR026341">
    <property type="entry name" value="T9SS_type_B"/>
</dbReference>
<dbReference type="Gene3D" id="2.60.40.10">
    <property type="entry name" value="Immunoglobulins"/>
    <property type="match status" value="1"/>
</dbReference>
<dbReference type="Proteomes" id="UP001254488">
    <property type="component" value="Unassembled WGS sequence"/>
</dbReference>
<dbReference type="NCBIfam" id="TIGR04131">
    <property type="entry name" value="Bac_Flav_CTERM"/>
    <property type="match status" value="1"/>
</dbReference>
<evidence type="ECO:0000313" key="2">
    <source>
        <dbReference type="Proteomes" id="UP001254488"/>
    </source>
</evidence>
<keyword evidence="2" id="KW-1185">Reference proteome</keyword>
<sequence>MKLLIAFILVQTFVFGQNIQVSETAFTPQQLIEDVLINNGCIQNIQVTNTVSGNFTDGSLSYGFFNANGSDFPLSSGLVLSTGKLSNVPGPNNTLSDDDAPGWAGDADLEAALGITNTINATIIEFEFTPVADAIEFRYLFASEEYQEGDPNTCRFSDAFAFLIRPQGGQYTNLALIPGTQTPVLVTTVHPEIPGGCPAINEEFFDTFNGVDAPINFNGQTKVLTAQTTVIPNQVYEIKLVLADEENFRFDSAVFLEANSFNISADLGPDRLLATNNPVCDGEQYILDATPPSGVVPDGYRWFLNGSPIQGQTNATLTVLSAGTYSVAVDYGGGCIANGEVVIEYNNPITPPDVNLFQCEENQTGIATYNLFDASEAILDGNTDRQVQGFYFSETDAENGMSPIPNPTNYTNNIPSEIVFARVVDPFGCFGISEVTLLTTTTVLGPYDLVVCSFEADENFGLFNTSEVTSQITTDIGFETNITYYNSYTEAILEQNPLLETFENTIPRNQTIFARAEGVEGCLGIAQVHLFVVPTPQFEETSPIFYCLNTFPEDIRITSGVLGNEEDYTYEWSTLDTTPYLDLNEPGDYSVDVTFTQEINGIEYACTATNTISVLPSEIATIEVEVTGTFGSQNIVVTATGQGAYEYSLYENTGFQNSNEFTNVLGGVYTVYVRDKNGCGIVSETVYVLDFPQFFTPNQDGFNDRWQLRGLNEVSQQVQRIEIFNRNGKLLKVLSPTSSGWNGTYNGNPLPSNDYWFVAHFFEGREYRSHFTLKR</sequence>
<dbReference type="NCBIfam" id="NF038133">
    <property type="entry name" value="choice_anch_L"/>
    <property type="match status" value="1"/>
</dbReference>